<dbReference type="OrthoDB" id="7586071at2"/>
<evidence type="ECO:0000313" key="1">
    <source>
        <dbReference type="EMBL" id="SEM53235.1"/>
    </source>
</evidence>
<accession>A0A1H7Z4N5</accession>
<sequence>MTAALALLRRFWPAIPVLLLALWAARLDQLRAGYRADLLAERSARQLDAANGRAALAKAEGSYATRQAQATATYADRLATREPIILHSTNTVREYAQTAAGRAVCLGADRVRGIDALDASLFADDPARAGGSEEEVPADPH</sequence>
<dbReference type="Proteomes" id="UP000199206">
    <property type="component" value="Unassembled WGS sequence"/>
</dbReference>
<name>A0A1H7Z4N5_9SPHN</name>
<dbReference type="AlphaFoldDB" id="A0A1H7Z4N5"/>
<reference evidence="2" key="1">
    <citation type="submission" date="2016-10" db="EMBL/GenBank/DDBJ databases">
        <authorList>
            <person name="Varghese N."/>
            <person name="Submissions S."/>
        </authorList>
    </citation>
    <scope>NUCLEOTIDE SEQUENCE [LARGE SCALE GENOMIC DNA]</scope>
    <source>
        <strain evidence="2">S6-262</strain>
    </source>
</reference>
<organism evidence="1 2">
    <name type="scientific">Sphingomonas gellani</name>
    <dbReference type="NCBI Taxonomy" id="1166340"/>
    <lineage>
        <taxon>Bacteria</taxon>
        <taxon>Pseudomonadati</taxon>
        <taxon>Pseudomonadota</taxon>
        <taxon>Alphaproteobacteria</taxon>
        <taxon>Sphingomonadales</taxon>
        <taxon>Sphingomonadaceae</taxon>
        <taxon>Sphingomonas</taxon>
    </lineage>
</organism>
<dbReference type="RefSeq" id="WP_093663881.1">
    <property type="nucleotide sequence ID" value="NZ_FOCF01000001.1"/>
</dbReference>
<protein>
    <submittedName>
        <fullName evidence="1">Uncharacterized protein</fullName>
    </submittedName>
</protein>
<keyword evidence="2" id="KW-1185">Reference proteome</keyword>
<proteinExistence type="predicted"/>
<dbReference type="STRING" id="1166340.SAMN05192583_0534"/>
<evidence type="ECO:0000313" key="2">
    <source>
        <dbReference type="Proteomes" id="UP000199206"/>
    </source>
</evidence>
<dbReference type="EMBL" id="FOCF01000001">
    <property type="protein sequence ID" value="SEM53235.1"/>
    <property type="molecule type" value="Genomic_DNA"/>
</dbReference>
<gene>
    <name evidence="1" type="ORF">SAMN05192583_0534</name>
</gene>